<evidence type="ECO:0000313" key="3">
    <source>
        <dbReference type="Proteomes" id="UP000807115"/>
    </source>
</evidence>
<gene>
    <name evidence="2" type="ORF">BDA96_01G345300</name>
</gene>
<dbReference type="AlphaFoldDB" id="A0A921S2P1"/>
<evidence type="ECO:0000313" key="2">
    <source>
        <dbReference type="EMBL" id="KAG0550516.1"/>
    </source>
</evidence>
<protein>
    <submittedName>
        <fullName evidence="2">Uncharacterized protein</fullName>
    </submittedName>
</protein>
<evidence type="ECO:0000256" key="1">
    <source>
        <dbReference type="SAM" id="MobiDB-lite"/>
    </source>
</evidence>
<reference evidence="2" key="1">
    <citation type="journal article" date="2019" name="BMC Genomics">
        <title>A new reference genome for Sorghum bicolor reveals high levels of sequence similarity between sweet and grain genotypes: implications for the genetics of sugar metabolism.</title>
        <authorList>
            <person name="Cooper E.A."/>
            <person name="Brenton Z.W."/>
            <person name="Flinn B.S."/>
            <person name="Jenkins J."/>
            <person name="Shu S."/>
            <person name="Flowers D."/>
            <person name="Luo F."/>
            <person name="Wang Y."/>
            <person name="Xia P."/>
            <person name="Barry K."/>
            <person name="Daum C."/>
            <person name="Lipzen A."/>
            <person name="Yoshinaga Y."/>
            <person name="Schmutz J."/>
            <person name="Saski C."/>
            <person name="Vermerris W."/>
            <person name="Kresovich S."/>
        </authorList>
    </citation>
    <scope>NUCLEOTIDE SEQUENCE</scope>
</reference>
<proteinExistence type="predicted"/>
<name>A0A921S2P1_SORBI</name>
<accession>A0A921S2P1</accession>
<feature type="compositionally biased region" description="Basic residues" evidence="1">
    <location>
        <begin position="111"/>
        <end position="127"/>
    </location>
</feature>
<feature type="region of interest" description="Disordered" evidence="1">
    <location>
        <begin position="101"/>
        <end position="127"/>
    </location>
</feature>
<dbReference type="EMBL" id="CM027680">
    <property type="protein sequence ID" value="KAG0550516.1"/>
    <property type="molecule type" value="Genomic_DNA"/>
</dbReference>
<reference evidence="2" key="2">
    <citation type="submission" date="2020-10" db="EMBL/GenBank/DDBJ databases">
        <authorList>
            <person name="Cooper E.A."/>
            <person name="Brenton Z.W."/>
            <person name="Flinn B.S."/>
            <person name="Jenkins J."/>
            <person name="Shu S."/>
            <person name="Flowers D."/>
            <person name="Luo F."/>
            <person name="Wang Y."/>
            <person name="Xia P."/>
            <person name="Barry K."/>
            <person name="Daum C."/>
            <person name="Lipzen A."/>
            <person name="Yoshinaga Y."/>
            <person name="Schmutz J."/>
            <person name="Saski C."/>
            <person name="Vermerris W."/>
            <person name="Kresovich S."/>
        </authorList>
    </citation>
    <scope>NUCLEOTIDE SEQUENCE</scope>
</reference>
<sequence length="201" mass="23395">MGQSRAGAPGMEARHLHLAARRCCPPSSQHGQPRAHRTQARATVWIRENWHHLPCFWRRRQRAVIALRQEHHLRRRFWSSVRTPWRHAVGALHQLDHLLKQGRSPGNAADRHRHQPRHRHPPARRQLRAHRRVPHRLPPGVRLPDAPALRVDAALRPALRRQVHQQEVPGLSVGSAGRGFGPRCRRVRRWAGDAFQRSERE</sequence>
<dbReference type="Proteomes" id="UP000807115">
    <property type="component" value="Chromosome 1"/>
</dbReference>
<comment type="caution">
    <text evidence="2">The sequence shown here is derived from an EMBL/GenBank/DDBJ whole genome shotgun (WGS) entry which is preliminary data.</text>
</comment>
<organism evidence="2 3">
    <name type="scientific">Sorghum bicolor</name>
    <name type="common">Sorghum</name>
    <name type="synonym">Sorghum vulgare</name>
    <dbReference type="NCBI Taxonomy" id="4558"/>
    <lineage>
        <taxon>Eukaryota</taxon>
        <taxon>Viridiplantae</taxon>
        <taxon>Streptophyta</taxon>
        <taxon>Embryophyta</taxon>
        <taxon>Tracheophyta</taxon>
        <taxon>Spermatophyta</taxon>
        <taxon>Magnoliopsida</taxon>
        <taxon>Liliopsida</taxon>
        <taxon>Poales</taxon>
        <taxon>Poaceae</taxon>
        <taxon>PACMAD clade</taxon>
        <taxon>Panicoideae</taxon>
        <taxon>Andropogonodae</taxon>
        <taxon>Andropogoneae</taxon>
        <taxon>Sorghinae</taxon>
        <taxon>Sorghum</taxon>
    </lineage>
</organism>